<accession>R4XJU8</accession>
<gene>
    <name evidence="2" type="ORF">TAPDE_005224</name>
</gene>
<comment type="caution">
    <text evidence="2">The sequence shown here is derived from an EMBL/GenBank/DDBJ whole genome shotgun (WGS) entry which is preliminary data.</text>
</comment>
<feature type="chain" id="PRO_5004373317" evidence="1">
    <location>
        <begin position="22"/>
        <end position="263"/>
    </location>
</feature>
<keyword evidence="3" id="KW-1185">Reference proteome</keyword>
<keyword evidence="1" id="KW-0732">Signal</keyword>
<evidence type="ECO:0000313" key="2">
    <source>
        <dbReference type="EMBL" id="CCG84713.1"/>
    </source>
</evidence>
<evidence type="ECO:0000256" key="1">
    <source>
        <dbReference type="SAM" id="SignalP"/>
    </source>
</evidence>
<protein>
    <submittedName>
        <fullName evidence="2">Uncharacterized protein</fullName>
    </submittedName>
</protein>
<evidence type="ECO:0000313" key="3">
    <source>
        <dbReference type="Proteomes" id="UP000013776"/>
    </source>
</evidence>
<dbReference type="AlphaFoldDB" id="R4XJU8"/>
<proteinExistence type="predicted"/>
<organism evidence="2 3">
    <name type="scientific">Taphrina deformans (strain PYCC 5710 / ATCC 11124 / CBS 356.35 / IMI 108563 / JCM 9778 / NBRC 8474)</name>
    <name type="common">Peach leaf curl fungus</name>
    <name type="synonym">Lalaria deformans</name>
    <dbReference type="NCBI Taxonomy" id="1097556"/>
    <lineage>
        <taxon>Eukaryota</taxon>
        <taxon>Fungi</taxon>
        <taxon>Dikarya</taxon>
        <taxon>Ascomycota</taxon>
        <taxon>Taphrinomycotina</taxon>
        <taxon>Taphrinomycetes</taxon>
        <taxon>Taphrinales</taxon>
        <taxon>Taphrinaceae</taxon>
        <taxon>Taphrina</taxon>
    </lineage>
</organism>
<feature type="signal peptide" evidence="1">
    <location>
        <begin position="1"/>
        <end position="21"/>
    </location>
</feature>
<reference evidence="2 3" key="1">
    <citation type="journal article" date="2013" name="MBio">
        <title>Genome sequencing of the plant pathogen Taphrina deformans, the causal agent of peach leaf curl.</title>
        <authorList>
            <person name="Cisse O.H."/>
            <person name="Almeida J.M.G.C.F."/>
            <person name="Fonseca A."/>
            <person name="Kumar A.A."/>
            <person name="Salojaervi J."/>
            <person name="Overmyer K."/>
            <person name="Hauser P.M."/>
            <person name="Pagni M."/>
        </authorList>
    </citation>
    <scope>NUCLEOTIDE SEQUENCE [LARGE SCALE GENOMIC DNA]</scope>
    <source>
        <strain evidence="3">PYCC 5710 / ATCC 11124 / CBS 356.35 / IMI 108563 / JCM 9778 / NBRC 8474</strain>
    </source>
</reference>
<dbReference type="Proteomes" id="UP000013776">
    <property type="component" value="Unassembled WGS sequence"/>
</dbReference>
<dbReference type="VEuPathDB" id="FungiDB:TAPDE_005224"/>
<sequence>MKFLQVRAFWYCIFVIKVAVGLTIPNENRQIGELASRFDKITKYTSKERVKAAIPHHFPAYCPKKRNAKITTSSRPMPTAEMENVNYNMAEAKVHNKTLKHYFGKVQNEHDWNRPPNAYQFFKAGAQYFFRCPRGGAQDHTVEWKAHLVPFREGVQHTNIQNVWNFGTPLFQGQNSPWLYGNYFISVYCTQFGAHRCEHSIVGYYQGEVWPHHMTMYFSNDRNDPQMAPAVFQTCQVYLPGYPPGPVTTGYCEIDRLNVYAID</sequence>
<name>R4XJU8_TAPDE</name>
<dbReference type="EMBL" id="CAHR02000293">
    <property type="protein sequence ID" value="CCG84713.1"/>
    <property type="molecule type" value="Genomic_DNA"/>
</dbReference>